<feature type="compositionally biased region" description="Basic and acidic residues" evidence="5">
    <location>
        <begin position="798"/>
        <end position="813"/>
    </location>
</feature>
<keyword evidence="3 6" id="KW-1133">Transmembrane helix</keyword>
<feature type="transmembrane region" description="Helical" evidence="6">
    <location>
        <begin position="475"/>
        <end position="494"/>
    </location>
</feature>
<dbReference type="EMBL" id="NHOQ01001000">
    <property type="protein sequence ID" value="PWA27528.1"/>
    <property type="molecule type" value="Genomic_DNA"/>
</dbReference>
<evidence type="ECO:0000256" key="5">
    <source>
        <dbReference type="SAM" id="MobiDB-lite"/>
    </source>
</evidence>
<evidence type="ECO:0000256" key="2">
    <source>
        <dbReference type="ARBA" id="ARBA00022692"/>
    </source>
</evidence>
<dbReference type="Proteomes" id="UP000250572">
    <property type="component" value="Unassembled WGS sequence"/>
</dbReference>
<evidence type="ECO:0000313" key="9">
    <source>
        <dbReference type="Proteomes" id="UP000250572"/>
    </source>
</evidence>
<dbReference type="SUPFAM" id="SSF103473">
    <property type="entry name" value="MFS general substrate transporter"/>
    <property type="match status" value="1"/>
</dbReference>
<feature type="transmembrane region" description="Helical" evidence="6">
    <location>
        <begin position="597"/>
        <end position="618"/>
    </location>
</feature>
<keyword evidence="2 6" id="KW-0812">Transmembrane</keyword>
<evidence type="ECO:0000256" key="4">
    <source>
        <dbReference type="ARBA" id="ARBA00023136"/>
    </source>
</evidence>
<proteinExistence type="predicted"/>
<dbReference type="Pfam" id="PF00083">
    <property type="entry name" value="Sugar_tr"/>
    <property type="match status" value="1"/>
</dbReference>
<keyword evidence="9" id="KW-1185">Reference proteome</keyword>
<evidence type="ECO:0000256" key="1">
    <source>
        <dbReference type="ARBA" id="ARBA00004141"/>
    </source>
</evidence>
<dbReference type="InterPro" id="IPR005828">
    <property type="entry name" value="MFS_sugar_transport-like"/>
</dbReference>
<evidence type="ECO:0000256" key="3">
    <source>
        <dbReference type="ARBA" id="ARBA00022989"/>
    </source>
</evidence>
<dbReference type="Gene3D" id="1.20.1250.20">
    <property type="entry name" value="MFS general substrate transporter like domains"/>
    <property type="match status" value="1"/>
</dbReference>
<feature type="domain" description="Major facilitator superfamily (MFS) profile" evidence="7">
    <location>
        <begin position="336"/>
        <end position="771"/>
    </location>
</feature>
<feature type="region of interest" description="Disordered" evidence="5">
    <location>
        <begin position="779"/>
        <end position="813"/>
    </location>
</feature>
<comment type="caution">
    <text evidence="8">The sequence shown here is derived from an EMBL/GenBank/DDBJ whole genome shotgun (WGS) entry which is preliminary data.</text>
</comment>
<name>A0A315VVD6_GAMAF</name>
<evidence type="ECO:0000313" key="8">
    <source>
        <dbReference type="EMBL" id="PWA27528.1"/>
    </source>
</evidence>
<dbReference type="PANTHER" id="PTHR24064">
    <property type="entry name" value="SOLUTE CARRIER FAMILY 22 MEMBER"/>
    <property type="match status" value="1"/>
</dbReference>
<organism evidence="8 9">
    <name type="scientific">Gambusia affinis</name>
    <name type="common">Western mosquitofish</name>
    <name type="synonym">Heterandria affinis</name>
    <dbReference type="NCBI Taxonomy" id="33528"/>
    <lineage>
        <taxon>Eukaryota</taxon>
        <taxon>Metazoa</taxon>
        <taxon>Chordata</taxon>
        <taxon>Craniata</taxon>
        <taxon>Vertebrata</taxon>
        <taxon>Euteleostomi</taxon>
        <taxon>Actinopterygii</taxon>
        <taxon>Neopterygii</taxon>
        <taxon>Teleostei</taxon>
        <taxon>Neoteleostei</taxon>
        <taxon>Acanthomorphata</taxon>
        <taxon>Ovalentaria</taxon>
        <taxon>Atherinomorphae</taxon>
        <taxon>Cyprinodontiformes</taxon>
        <taxon>Poeciliidae</taxon>
        <taxon>Poeciliinae</taxon>
        <taxon>Gambusia</taxon>
    </lineage>
</organism>
<feature type="transmembrane region" description="Helical" evidence="6">
    <location>
        <begin position="747"/>
        <end position="766"/>
    </location>
</feature>
<dbReference type="STRING" id="33528.ENSGAFP00000016444"/>
<reference evidence="8 9" key="1">
    <citation type="journal article" date="2018" name="G3 (Bethesda)">
        <title>A High-Quality Reference Genome for the Invasive Mosquitofish Gambusia affinis Using a Chicago Library.</title>
        <authorList>
            <person name="Hoffberg S.L."/>
            <person name="Troendle N.J."/>
            <person name="Glenn T.C."/>
            <person name="Mahmud O."/>
            <person name="Louha S."/>
            <person name="Chalopin D."/>
            <person name="Bennetzen J.L."/>
            <person name="Mauricio R."/>
        </authorList>
    </citation>
    <scope>NUCLEOTIDE SEQUENCE [LARGE SCALE GENOMIC DNA]</scope>
    <source>
        <strain evidence="8">NE01/NJP1002.9</strain>
        <tissue evidence="8">Muscle</tissue>
    </source>
</reference>
<accession>A0A315VVD6</accession>
<keyword evidence="4 6" id="KW-0472">Membrane</keyword>
<evidence type="ECO:0000256" key="6">
    <source>
        <dbReference type="SAM" id="Phobius"/>
    </source>
</evidence>
<feature type="transmembrane region" description="Helical" evidence="6">
    <location>
        <begin position="445"/>
        <end position="463"/>
    </location>
</feature>
<dbReference type="GO" id="GO:0022857">
    <property type="term" value="F:transmembrane transporter activity"/>
    <property type="evidence" value="ECO:0007669"/>
    <property type="project" value="InterPro"/>
</dbReference>
<protein>
    <recommendedName>
        <fullName evidence="7">Major facilitator superfamily (MFS) profile domain-containing protein</fullName>
    </recommendedName>
</protein>
<evidence type="ECO:0000259" key="7">
    <source>
        <dbReference type="PROSITE" id="PS50850"/>
    </source>
</evidence>
<dbReference type="InterPro" id="IPR036259">
    <property type="entry name" value="MFS_trans_sf"/>
</dbReference>
<dbReference type="PROSITE" id="PS50850">
    <property type="entry name" value="MFS"/>
    <property type="match status" value="1"/>
</dbReference>
<feature type="transmembrane region" description="Helical" evidence="6">
    <location>
        <begin position="685"/>
        <end position="706"/>
    </location>
</feature>
<dbReference type="CDD" id="cd17375">
    <property type="entry name" value="MFS_SLC22A16_CT2"/>
    <property type="match status" value="1"/>
</dbReference>
<feature type="transmembrane region" description="Helical" evidence="6">
    <location>
        <begin position="663"/>
        <end position="679"/>
    </location>
</feature>
<feature type="transmembrane region" description="Helical" evidence="6">
    <location>
        <begin position="630"/>
        <end position="651"/>
    </location>
</feature>
<dbReference type="GO" id="GO:0016020">
    <property type="term" value="C:membrane"/>
    <property type="evidence" value="ECO:0007669"/>
    <property type="project" value="UniProtKB-SubCell"/>
</dbReference>
<dbReference type="AlphaFoldDB" id="A0A315VVD6"/>
<sequence>MSLTVPTGVCYLLLASLKELRGGVEGDGCSVRRKFGSLETAVLRGSCTRKALLGPSRHFAQLNGCHRNNCWTGVPPINRDAVSVNPSQREGRQGRACQDKMILDIIQLGGFNPQSSGRELVAIFFMACFEGHEEAFKAASSKAPYYLSNHKPFLDFPADIWLAPLFSSTPELTCPLSNYSPTCDLRVACWVGCPKAEGGGELCQLVSSSEALRERAPLSAWESRTGSAKAQTQTAKMTVERMFDEYGHFKRFQACLYFAAVFQATACGIHYLASVFLVETPSFVCSVPGNITDVLYGNITGSSLESVLPVIKPAGGPLVVRTSEGEQWELSRCRSALRINPQNFTYNFYGNKTMKDCSGNFVYDHTEVHSSIVTDWDLVCEKEWLAKLCQPTFMLGVLIGALLFGDIADRIGRVKILMITSLCQFALGVGVAFSLNYYLFVGLRFLLAMVSSGYLVVVFVYVTEFTGSKVRTWTSMHIHAAFAVGIMVVALIGYLVRVWWIYQIILSICTSPFLLFCWKFPETPFYLMAKGRYQETQVLLDTIARFNGLECRLKVEDLLEPMQLENGKALLEKEKDERPTQPEKKLSILDLFCSWRMAGRTCTVWAIWFIGSLGYYVFSLGSVNLGGNQYVNLFLAGAVELPSYLVGCFAMDRIGRKKTCAPALLLAGVACMLIIVVPADIVSLAIALSMFGKFAVAIAFGLIYLYTCELYPTVIRSLAVGSGSMMCRVGSIVAPFCVYLTDVWVYLPQLIVGILAFIIGVLALLLPETLGKPLPTTLEEAESLGSKPRKKNSSPGNKDARDGMELNQHEAKA</sequence>
<comment type="subcellular location">
    <subcellularLocation>
        <location evidence="1">Membrane</location>
        <topology evidence="1">Multi-pass membrane protein</topology>
    </subcellularLocation>
</comment>
<gene>
    <name evidence="8" type="ORF">CCH79_00000380</name>
</gene>
<dbReference type="InterPro" id="IPR020846">
    <property type="entry name" value="MFS_dom"/>
</dbReference>
<feature type="transmembrane region" description="Helical" evidence="6">
    <location>
        <begin position="416"/>
        <end position="439"/>
    </location>
</feature>
<feature type="transmembrane region" description="Helical" evidence="6">
    <location>
        <begin position="718"/>
        <end position="741"/>
    </location>
</feature>